<evidence type="ECO:0000313" key="1">
    <source>
        <dbReference type="EMBL" id="SLN55669.1"/>
    </source>
</evidence>
<dbReference type="AlphaFoldDB" id="A0A1X6ZMM6"/>
<keyword evidence="2" id="KW-1185">Reference proteome</keyword>
<gene>
    <name evidence="1" type="ORF">ROA7450_02869</name>
</gene>
<dbReference type="EMBL" id="FWFX01000009">
    <property type="protein sequence ID" value="SLN55669.1"/>
    <property type="molecule type" value="Genomic_DNA"/>
</dbReference>
<proteinExistence type="predicted"/>
<reference evidence="1 2" key="1">
    <citation type="submission" date="2017-03" db="EMBL/GenBank/DDBJ databases">
        <authorList>
            <person name="Afonso C.L."/>
            <person name="Miller P.J."/>
            <person name="Scott M.A."/>
            <person name="Spackman E."/>
            <person name="Goraichik I."/>
            <person name="Dimitrov K.M."/>
            <person name="Suarez D.L."/>
            <person name="Swayne D.E."/>
        </authorList>
    </citation>
    <scope>NUCLEOTIDE SEQUENCE [LARGE SCALE GENOMIC DNA]</scope>
    <source>
        <strain evidence="1 2">CECT 7450</strain>
    </source>
</reference>
<organism evidence="1 2">
    <name type="scientific">Roseovarius albus</name>
    <dbReference type="NCBI Taxonomy" id="1247867"/>
    <lineage>
        <taxon>Bacteria</taxon>
        <taxon>Pseudomonadati</taxon>
        <taxon>Pseudomonadota</taxon>
        <taxon>Alphaproteobacteria</taxon>
        <taxon>Rhodobacterales</taxon>
        <taxon>Roseobacteraceae</taxon>
        <taxon>Roseovarius</taxon>
    </lineage>
</organism>
<dbReference type="Proteomes" id="UP000193061">
    <property type="component" value="Unassembled WGS sequence"/>
</dbReference>
<sequence length="88" mass="9338">MLVASVAACEAAADFDAIRTVPEEVQKAAFAECAQEKGSTHWLRLNKVKSRDGLLYIAGSDGSGYTVGEAHGMNLCAWAKSEQYAASN</sequence>
<name>A0A1X6ZMM6_9RHOB</name>
<evidence type="ECO:0000313" key="2">
    <source>
        <dbReference type="Proteomes" id="UP000193061"/>
    </source>
</evidence>
<protein>
    <submittedName>
        <fullName evidence="1">Uncharacterized protein</fullName>
    </submittedName>
</protein>
<accession>A0A1X6ZMM6</accession>